<dbReference type="AlphaFoldDB" id="A0A4R7FEE5"/>
<keyword evidence="4" id="KW-1185">Reference proteome</keyword>
<gene>
    <name evidence="3" type="ORF">CLV52_2840</name>
</gene>
<feature type="transmembrane region" description="Helical" evidence="2">
    <location>
        <begin position="79"/>
        <end position="98"/>
    </location>
</feature>
<proteinExistence type="predicted"/>
<keyword evidence="2" id="KW-1133">Transmembrane helix</keyword>
<keyword evidence="2" id="KW-0812">Transmembrane</keyword>
<organism evidence="3 4">
    <name type="scientific">Amnibacterium kyonggiense</name>
    <dbReference type="NCBI Taxonomy" id="595671"/>
    <lineage>
        <taxon>Bacteria</taxon>
        <taxon>Bacillati</taxon>
        <taxon>Actinomycetota</taxon>
        <taxon>Actinomycetes</taxon>
        <taxon>Micrococcales</taxon>
        <taxon>Microbacteriaceae</taxon>
        <taxon>Amnibacterium</taxon>
    </lineage>
</organism>
<feature type="transmembrane region" description="Helical" evidence="2">
    <location>
        <begin position="30"/>
        <end position="48"/>
    </location>
</feature>
<feature type="compositionally biased region" description="Basic and acidic residues" evidence="1">
    <location>
        <begin position="1"/>
        <end position="10"/>
    </location>
</feature>
<feature type="region of interest" description="Disordered" evidence="1">
    <location>
        <begin position="1"/>
        <end position="27"/>
    </location>
</feature>
<feature type="transmembrane region" description="Helical" evidence="2">
    <location>
        <begin position="54"/>
        <end position="72"/>
    </location>
</feature>
<reference evidence="3 4" key="1">
    <citation type="submission" date="2019-03" db="EMBL/GenBank/DDBJ databases">
        <title>Genomic Encyclopedia of Archaeal and Bacterial Type Strains, Phase II (KMG-II): from individual species to whole genera.</title>
        <authorList>
            <person name="Goeker M."/>
        </authorList>
    </citation>
    <scope>NUCLEOTIDE SEQUENCE [LARGE SCALE GENOMIC DNA]</scope>
    <source>
        <strain evidence="3 4">DSM 24782</strain>
    </source>
</reference>
<protein>
    <submittedName>
        <fullName evidence="3">Uncharacterized protein</fullName>
    </submittedName>
</protein>
<sequence length="127" mass="13722">MSGNRAERRAASRNPPSLANRYGSRKQRRALGPAVVGAIVLIGGLLLVGQDGYLFIRFGVSVLALITAVFVWQAKQWAWLPVPLVVAVLWNPVIPFSFDGTPFRLGHLVAAAALLLTGAFARYTPPE</sequence>
<dbReference type="RefSeq" id="WP_133766989.1">
    <property type="nucleotide sequence ID" value="NZ_BAAARP010000005.1"/>
</dbReference>
<comment type="caution">
    <text evidence="3">The sequence shown here is derived from an EMBL/GenBank/DDBJ whole genome shotgun (WGS) entry which is preliminary data.</text>
</comment>
<feature type="transmembrane region" description="Helical" evidence="2">
    <location>
        <begin position="104"/>
        <end position="123"/>
    </location>
</feature>
<dbReference type="EMBL" id="SOAM01000003">
    <property type="protein sequence ID" value="TDS75733.1"/>
    <property type="molecule type" value="Genomic_DNA"/>
</dbReference>
<dbReference type="InterPro" id="IPR046548">
    <property type="entry name" value="DUF6804"/>
</dbReference>
<dbReference type="Proteomes" id="UP000295344">
    <property type="component" value="Unassembled WGS sequence"/>
</dbReference>
<keyword evidence="2" id="KW-0472">Membrane</keyword>
<accession>A0A4R7FEE5</accession>
<evidence type="ECO:0000313" key="3">
    <source>
        <dbReference type="EMBL" id="TDS75733.1"/>
    </source>
</evidence>
<dbReference type="OrthoDB" id="9938588at2"/>
<evidence type="ECO:0000256" key="2">
    <source>
        <dbReference type="SAM" id="Phobius"/>
    </source>
</evidence>
<dbReference type="Pfam" id="PF20619">
    <property type="entry name" value="DUF6804"/>
    <property type="match status" value="1"/>
</dbReference>
<evidence type="ECO:0000313" key="4">
    <source>
        <dbReference type="Proteomes" id="UP000295344"/>
    </source>
</evidence>
<evidence type="ECO:0000256" key="1">
    <source>
        <dbReference type="SAM" id="MobiDB-lite"/>
    </source>
</evidence>
<name>A0A4R7FEE5_9MICO</name>